<evidence type="ECO:0000259" key="4">
    <source>
        <dbReference type="PROSITE" id="PS50949"/>
    </source>
</evidence>
<keyword evidence="6" id="KW-1185">Reference proteome</keyword>
<evidence type="ECO:0000256" key="1">
    <source>
        <dbReference type="ARBA" id="ARBA00023015"/>
    </source>
</evidence>
<dbReference type="InterPro" id="IPR011711">
    <property type="entry name" value="GntR_C"/>
</dbReference>
<dbReference type="InterPro" id="IPR036388">
    <property type="entry name" value="WH-like_DNA-bd_sf"/>
</dbReference>
<dbReference type="Pfam" id="PF00392">
    <property type="entry name" value="GntR"/>
    <property type="match status" value="1"/>
</dbReference>
<gene>
    <name evidence="5" type="ORF">C9I98_01390</name>
</gene>
<dbReference type="GO" id="GO:0003700">
    <property type="term" value="F:DNA-binding transcription factor activity"/>
    <property type="evidence" value="ECO:0007669"/>
    <property type="project" value="InterPro"/>
</dbReference>
<dbReference type="EMBL" id="PYMA01000001">
    <property type="protein sequence ID" value="PSW21947.1"/>
    <property type="molecule type" value="Genomic_DNA"/>
</dbReference>
<dbReference type="InterPro" id="IPR000524">
    <property type="entry name" value="Tscrpt_reg_HTH_GntR"/>
</dbReference>
<keyword evidence="3" id="KW-0804">Transcription</keyword>
<protein>
    <submittedName>
        <fullName evidence="5">GntR family transcriptional regulator</fullName>
    </submittedName>
</protein>
<dbReference type="PANTHER" id="PTHR43537:SF45">
    <property type="entry name" value="GNTR FAMILY REGULATORY PROTEIN"/>
    <property type="match status" value="1"/>
</dbReference>
<evidence type="ECO:0000313" key="5">
    <source>
        <dbReference type="EMBL" id="PSW21947.1"/>
    </source>
</evidence>
<dbReference type="Gene3D" id="1.10.10.10">
    <property type="entry name" value="Winged helix-like DNA-binding domain superfamily/Winged helix DNA-binding domain"/>
    <property type="match status" value="1"/>
</dbReference>
<keyword evidence="1" id="KW-0805">Transcription regulation</keyword>
<name>A0A2T3P0B8_9GAMM</name>
<keyword evidence="2" id="KW-0238">DNA-binding</keyword>
<dbReference type="GO" id="GO:0003677">
    <property type="term" value="F:DNA binding"/>
    <property type="evidence" value="ECO:0007669"/>
    <property type="project" value="UniProtKB-KW"/>
</dbReference>
<dbReference type="SMART" id="SM00895">
    <property type="entry name" value="FCD"/>
    <property type="match status" value="1"/>
</dbReference>
<dbReference type="InterPro" id="IPR036390">
    <property type="entry name" value="WH_DNA-bd_sf"/>
</dbReference>
<reference evidence="5 6" key="1">
    <citation type="submission" date="2018-01" db="EMBL/GenBank/DDBJ databases">
        <title>Whole genome sequencing of Histamine producing bacteria.</title>
        <authorList>
            <person name="Butler K."/>
        </authorList>
    </citation>
    <scope>NUCLEOTIDE SEQUENCE [LARGE SCALE GENOMIC DNA]</scope>
    <source>
        <strain evidence="5 6">DSM 100436</strain>
    </source>
</reference>
<comment type="caution">
    <text evidence="5">The sequence shown here is derived from an EMBL/GenBank/DDBJ whole genome shotgun (WGS) entry which is preliminary data.</text>
</comment>
<sequence>MKQTEYSSSRIYEKRLIRMPSSTIDKPMKKTANSSEDIDVYQTVRDMAISFHFKPGERINEGKLATLLGVSRTPLREAMQKLVSDKLLRWERNKGFFCHMLDEKEVFDLYEFRKIIEQQATHLAAERASDEELQALKASAIEYSQLGEDTPKEVLLDFDQKLHQQLVMLSGNQELAEALKKINQRIYFIRWVNLTDRPTGNESEHIHIIEALIARDAQKAMAIMGNHVEKRKEQISNYIREGYGHIYTGNTPNIVK</sequence>
<dbReference type="PANTHER" id="PTHR43537">
    <property type="entry name" value="TRANSCRIPTIONAL REGULATOR, GNTR FAMILY"/>
    <property type="match status" value="1"/>
</dbReference>
<dbReference type="SUPFAM" id="SSF48008">
    <property type="entry name" value="GntR ligand-binding domain-like"/>
    <property type="match status" value="1"/>
</dbReference>
<evidence type="ECO:0000313" key="6">
    <source>
        <dbReference type="Proteomes" id="UP000241771"/>
    </source>
</evidence>
<proteinExistence type="predicted"/>
<feature type="domain" description="HTH gntR-type" evidence="4">
    <location>
        <begin position="34"/>
        <end position="101"/>
    </location>
</feature>
<dbReference type="Pfam" id="PF07729">
    <property type="entry name" value="FCD"/>
    <property type="match status" value="1"/>
</dbReference>
<dbReference type="Gene3D" id="1.20.120.530">
    <property type="entry name" value="GntR ligand-binding domain-like"/>
    <property type="match status" value="1"/>
</dbReference>
<evidence type="ECO:0000256" key="3">
    <source>
        <dbReference type="ARBA" id="ARBA00023163"/>
    </source>
</evidence>
<dbReference type="PROSITE" id="PS50949">
    <property type="entry name" value="HTH_GNTR"/>
    <property type="match status" value="1"/>
</dbReference>
<dbReference type="SMART" id="SM00345">
    <property type="entry name" value="HTH_GNTR"/>
    <property type="match status" value="1"/>
</dbReference>
<dbReference type="Proteomes" id="UP000241771">
    <property type="component" value="Unassembled WGS sequence"/>
</dbReference>
<organism evidence="5 6">
    <name type="scientific">Photobacterium sanctipauli</name>
    <dbReference type="NCBI Taxonomy" id="1342794"/>
    <lineage>
        <taxon>Bacteria</taxon>
        <taxon>Pseudomonadati</taxon>
        <taxon>Pseudomonadota</taxon>
        <taxon>Gammaproteobacteria</taxon>
        <taxon>Vibrionales</taxon>
        <taxon>Vibrionaceae</taxon>
        <taxon>Photobacterium</taxon>
    </lineage>
</organism>
<accession>A0A2T3P0B8</accession>
<evidence type="ECO:0000256" key="2">
    <source>
        <dbReference type="ARBA" id="ARBA00023125"/>
    </source>
</evidence>
<dbReference type="InterPro" id="IPR008920">
    <property type="entry name" value="TF_FadR/GntR_C"/>
</dbReference>
<dbReference type="AlphaFoldDB" id="A0A2T3P0B8"/>
<dbReference type="SUPFAM" id="SSF46785">
    <property type="entry name" value="Winged helix' DNA-binding domain"/>
    <property type="match status" value="1"/>
</dbReference>